<sequence>MNIIVLEMTISYICYFCLNGMDKLGVYFGSSCDIERRTNVFET</sequence>
<organism evidence="1">
    <name type="scientific">Lepeophtheirus salmonis</name>
    <name type="common">Salmon louse</name>
    <name type="synonym">Caligus salmonis</name>
    <dbReference type="NCBI Taxonomy" id="72036"/>
    <lineage>
        <taxon>Eukaryota</taxon>
        <taxon>Metazoa</taxon>
        <taxon>Ecdysozoa</taxon>
        <taxon>Arthropoda</taxon>
        <taxon>Crustacea</taxon>
        <taxon>Multicrustacea</taxon>
        <taxon>Hexanauplia</taxon>
        <taxon>Copepoda</taxon>
        <taxon>Siphonostomatoida</taxon>
        <taxon>Caligidae</taxon>
        <taxon>Lepeophtheirus</taxon>
    </lineage>
</organism>
<evidence type="ECO:0000313" key="1">
    <source>
        <dbReference type="EMBL" id="CDW45273.1"/>
    </source>
</evidence>
<proteinExistence type="predicted"/>
<dbReference type="EMBL" id="HACA01027912">
    <property type="protein sequence ID" value="CDW45273.1"/>
    <property type="molecule type" value="Transcribed_RNA"/>
</dbReference>
<name>A0A0K2V3Z9_LEPSM</name>
<reference evidence="1" key="1">
    <citation type="submission" date="2014-05" db="EMBL/GenBank/DDBJ databases">
        <authorList>
            <person name="Chronopoulou M."/>
        </authorList>
    </citation>
    <scope>NUCLEOTIDE SEQUENCE</scope>
    <source>
        <tissue evidence="1">Whole organism</tissue>
    </source>
</reference>
<dbReference type="AlphaFoldDB" id="A0A0K2V3Z9"/>
<protein>
    <submittedName>
        <fullName evidence="1">Uncharacterized protein</fullName>
    </submittedName>
</protein>
<accession>A0A0K2V3Z9</accession>